<keyword evidence="2" id="KW-1185">Reference proteome</keyword>
<dbReference type="VEuPathDB" id="FungiDB:SPRG_11051"/>
<dbReference type="EMBL" id="KK583293">
    <property type="protein sequence ID" value="KDO21198.1"/>
    <property type="molecule type" value="Genomic_DNA"/>
</dbReference>
<name>A0A067BSJ3_SAPPC</name>
<accession>A0A067BSJ3</accession>
<sequence length="63" mass="6258">MAGAATAASAPCDPASLGAKLLPILGTAPFKACGTAASFDLTTVKTILASPDCQELYKSLQTS</sequence>
<protein>
    <submittedName>
        <fullName evidence="1">Uncharacterized protein</fullName>
    </submittedName>
</protein>
<organism evidence="1 2">
    <name type="scientific">Saprolegnia parasitica (strain CBS 223.65)</name>
    <dbReference type="NCBI Taxonomy" id="695850"/>
    <lineage>
        <taxon>Eukaryota</taxon>
        <taxon>Sar</taxon>
        <taxon>Stramenopiles</taxon>
        <taxon>Oomycota</taxon>
        <taxon>Saprolegniomycetes</taxon>
        <taxon>Saprolegniales</taxon>
        <taxon>Saprolegniaceae</taxon>
        <taxon>Saprolegnia</taxon>
    </lineage>
</organism>
<dbReference type="KEGG" id="spar:SPRG_11051"/>
<dbReference type="AlphaFoldDB" id="A0A067BSJ3"/>
<evidence type="ECO:0000313" key="1">
    <source>
        <dbReference type="EMBL" id="KDO21198.1"/>
    </source>
</evidence>
<reference evidence="1 2" key="1">
    <citation type="journal article" date="2013" name="PLoS Genet.">
        <title>Distinctive expansion of potential virulence genes in the genome of the oomycete fish pathogen Saprolegnia parasitica.</title>
        <authorList>
            <person name="Jiang R.H."/>
            <person name="de Bruijn I."/>
            <person name="Haas B.J."/>
            <person name="Belmonte R."/>
            <person name="Lobach L."/>
            <person name="Christie J."/>
            <person name="van den Ackerveken G."/>
            <person name="Bottin A."/>
            <person name="Bulone V."/>
            <person name="Diaz-Moreno S.M."/>
            <person name="Dumas B."/>
            <person name="Fan L."/>
            <person name="Gaulin E."/>
            <person name="Govers F."/>
            <person name="Grenville-Briggs L.J."/>
            <person name="Horner N.R."/>
            <person name="Levin J.Z."/>
            <person name="Mammella M."/>
            <person name="Meijer H.J."/>
            <person name="Morris P."/>
            <person name="Nusbaum C."/>
            <person name="Oome S."/>
            <person name="Phillips A.J."/>
            <person name="van Rooyen D."/>
            <person name="Rzeszutek E."/>
            <person name="Saraiva M."/>
            <person name="Secombes C.J."/>
            <person name="Seidl M.F."/>
            <person name="Snel B."/>
            <person name="Stassen J.H."/>
            <person name="Sykes S."/>
            <person name="Tripathy S."/>
            <person name="van den Berg H."/>
            <person name="Vega-Arreguin J.C."/>
            <person name="Wawra S."/>
            <person name="Young S.K."/>
            <person name="Zeng Q."/>
            <person name="Dieguez-Uribeondo J."/>
            <person name="Russ C."/>
            <person name="Tyler B.M."/>
            <person name="van West P."/>
        </authorList>
    </citation>
    <scope>NUCLEOTIDE SEQUENCE [LARGE SCALE GENOMIC DNA]</scope>
    <source>
        <strain evidence="1 2">CBS 223.65</strain>
    </source>
</reference>
<evidence type="ECO:0000313" key="2">
    <source>
        <dbReference type="Proteomes" id="UP000030745"/>
    </source>
</evidence>
<proteinExistence type="predicted"/>
<dbReference type="GeneID" id="24133123"/>
<dbReference type="RefSeq" id="XP_012208102.1">
    <property type="nucleotide sequence ID" value="XM_012352712.1"/>
</dbReference>
<gene>
    <name evidence="1" type="ORF">SPRG_11051</name>
</gene>
<dbReference type="Proteomes" id="UP000030745">
    <property type="component" value="Unassembled WGS sequence"/>
</dbReference>